<evidence type="ECO:0000313" key="2">
    <source>
        <dbReference type="EMBL" id="MBU9728283.1"/>
    </source>
</evidence>
<evidence type="ECO:0000313" key="3">
    <source>
        <dbReference type="Proteomes" id="UP001314681"/>
    </source>
</evidence>
<protein>
    <submittedName>
        <fullName evidence="2">ParA family protein</fullName>
    </submittedName>
</protein>
<sequence length="254" mass="28993">MKVLSIVNLKGGVGKSTTAIAMAHLLYVKKLRKVLLIDNDPQGNTSRTFECYDPTIEAGTMNMLLTRKSKENIWNTLYEGIDIMPCNLIMEAAEKQVLLDTESAQHNRYIEALREIENEYDYCIIDNPPDIGMHVINALVASDQVIIPVNLDNWSLDGLEELVQQVKQIKVLNSKTELAGVLITNYEKSVTSEAAERWLRERSGQPIYHQKIRHSKQTKDCTVYHKPVTEYSIRCGASQDYKKFIEEYLKQEGI</sequence>
<gene>
    <name evidence="2" type="ORF">KTH90_19965</name>
</gene>
<dbReference type="CDD" id="cd02042">
    <property type="entry name" value="ParAB_family"/>
    <property type="match status" value="1"/>
</dbReference>
<dbReference type="InterPro" id="IPR025669">
    <property type="entry name" value="AAA_dom"/>
</dbReference>
<organism evidence="2 3">
    <name type="scientific">Diplocloster modestus</name>
    <dbReference type="NCBI Taxonomy" id="2850322"/>
    <lineage>
        <taxon>Bacteria</taxon>
        <taxon>Bacillati</taxon>
        <taxon>Bacillota</taxon>
        <taxon>Clostridia</taxon>
        <taxon>Lachnospirales</taxon>
        <taxon>Lachnospiraceae</taxon>
        <taxon>Diplocloster</taxon>
    </lineage>
</organism>
<proteinExistence type="predicted"/>
<comment type="caution">
    <text evidence="2">The sequence shown here is derived from an EMBL/GenBank/DDBJ whole genome shotgun (WGS) entry which is preliminary data.</text>
</comment>
<dbReference type="PANTHER" id="PTHR13696">
    <property type="entry name" value="P-LOOP CONTAINING NUCLEOSIDE TRIPHOSPHATE HYDROLASE"/>
    <property type="match status" value="1"/>
</dbReference>
<accession>A0ABS6KCP3</accession>
<dbReference type="PANTHER" id="PTHR13696:SF52">
    <property type="entry name" value="PARA FAMILY PROTEIN CT_582"/>
    <property type="match status" value="1"/>
</dbReference>
<dbReference type="InterPro" id="IPR050678">
    <property type="entry name" value="DNA_Partitioning_ATPase"/>
</dbReference>
<name>A0ABS6KCP3_9FIRM</name>
<dbReference type="Pfam" id="PF13614">
    <property type="entry name" value="AAA_31"/>
    <property type="match status" value="1"/>
</dbReference>
<dbReference type="SUPFAM" id="SSF52540">
    <property type="entry name" value="P-loop containing nucleoside triphosphate hydrolases"/>
    <property type="match status" value="1"/>
</dbReference>
<dbReference type="EMBL" id="JAHQCX010000018">
    <property type="protein sequence ID" value="MBU9728283.1"/>
    <property type="molecule type" value="Genomic_DNA"/>
</dbReference>
<reference evidence="2 3" key="1">
    <citation type="submission" date="2021-06" db="EMBL/GenBank/DDBJ databases">
        <title>Description of novel taxa of the family Lachnospiraceae.</title>
        <authorList>
            <person name="Chaplin A.V."/>
            <person name="Sokolova S.R."/>
            <person name="Pikina A.P."/>
            <person name="Korzhanova M."/>
            <person name="Belova V."/>
            <person name="Korostin D."/>
            <person name="Efimov B.A."/>
        </authorList>
    </citation>
    <scope>NUCLEOTIDE SEQUENCE [LARGE SCALE GENOMIC DNA]</scope>
    <source>
        <strain evidence="2 3">ASD4241</strain>
    </source>
</reference>
<dbReference type="RefSeq" id="WP_238727340.1">
    <property type="nucleotide sequence ID" value="NZ_JAHQCX010000018.1"/>
</dbReference>
<evidence type="ECO:0000259" key="1">
    <source>
        <dbReference type="Pfam" id="PF13614"/>
    </source>
</evidence>
<dbReference type="Gene3D" id="3.40.50.300">
    <property type="entry name" value="P-loop containing nucleotide triphosphate hydrolases"/>
    <property type="match status" value="1"/>
</dbReference>
<dbReference type="Proteomes" id="UP001314681">
    <property type="component" value="Unassembled WGS sequence"/>
</dbReference>
<feature type="domain" description="AAA" evidence="1">
    <location>
        <begin position="1"/>
        <end position="173"/>
    </location>
</feature>
<dbReference type="InterPro" id="IPR027417">
    <property type="entry name" value="P-loop_NTPase"/>
</dbReference>
<keyword evidence="3" id="KW-1185">Reference proteome</keyword>